<dbReference type="SUPFAM" id="SSF52540">
    <property type="entry name" value="P-loop containing nucleoside triphosphate hydrolases"/>
    <property type="match status" value="1"/>
</dbReference>
<protein>
    <recommendedName>
        <fullName evidence="2">DUF6079 domain-containing protein</fullName>
    </recommendedName>
</protein>
<name>A0A1G6PP84_9FIRM</name>
<evidence type="ECO:0000313" key="3">
    <source>
        <dbReference type="EMBL" id="SDC81771.1"/>
    </source>
</evidence>
<feature type="domain" description="DUF6079" evidence="2">
    <location>
        <begin position="25"/>
        <end position="149"/>
    </location>
</feature>
<proteinExistence type="predicted"/>
<accession>A0A1G6PP84</accession>
<dbReference type="Gene3D" id="3.40.50.300">
    <property type="entry name" value="P-loop containing nucleotide triphosphate hydrolases"/>
    <property type="match status" value="1"/>
</dbReference>
<evidence type="ECO:0000256" key="1">
    <source>
        <dbReference type="SAM" id="Coils"/>
    </source>
</evidence>
<sequence length="1304" mass="153241">MKTYSDLFELSQKPQEVITMDEAVINSREQVINDYVVTSQIKKEFKNVLHSLTLDKGQGFWVQGAYGSGKSHFMSYITVLLQGSKYWANLADDIQEEYLDFFADKNYLTVNFTLSEVNNLKVKLFDEIEKEFKNNGVNLTIKKDAKIVKQFLNNEYEGLKKEWFYDILENSLDVSAAEWKEALEADATSRLAEIIIAYRKERGSFSQKEYREIIYPNMNEGLEQISSVLAANFDGLVIFIDELSEFLQKKKSKNEESESLETLQALGQRIKELPIWLLAAVQKNPAEIIDEELYIGDEEEKVFDRFEPINLSEADIEEIIDQRIIIKNENQRKSIKSIYKDLKNNKFNLEKSISQERFIKLYPFHHEFVNSLVQLSSYGSRQRAAVRESWEIVSNRLNTSAKKLITIDDLYDIFEDDVIYNSFKEYYDLYKNVYHEAIIKPGFNEDSELADRVIKALIIYGIRDKEPVSAEQLGEFLMADMGMGVGLSMINIEIEEILKTINQDVRGKGLEMISIEDEEDKFYWQVNPNASGINVESELLEAVHLLNENDIMPDIPSFINNNRKTFHNFKVHQNQNQMSEEFLWRNTARMGINYYKKITDDMKLKSFKPEERGIEFALILDTPFYDNYNSKTKRAEVLAQDNKRTIFWIPQNLDQKTIKDLKKYRAANNLIGKYSNPASDEETQKLAQLKTERDNLKNKIEEAVVRAYANGKLINHYTEVDDIQHFQDVKRIMEHFLDHILDDLYLKHPHYKKSISRRQSNSLIRDFIIPLKTDAELSEIENIAEPLDIVNYNGKYYSLKIENEIFEEITKILSDEEWHSSKEIYNKFRKEPWGLQEYSYEIILAALISYGSIRARDKNDDVINSEKFNITYFNSGSATLADKIKAISKGKLVNSTVWNDIEKVFEVLDLDFREIKTTANQDKNWETLIQFTLKLKGDINRTKDNLARLGGHTEQYLDFKEKFNVFKKFNDFLDEITSIKERESEYGLRKFREIMLKKFNDLQFFKEKYYQLKKIITIINDDRLDSKLLNYYNYFNGIDSYDYRLKKVEEIKERYDNLAEIILKADKIKELLRESEKVKEAYKEKYIKAHNKYHSKYQSFLEQVKDLAEYKTLSELEEIKKIEISTTLDQKMKNIKENYYPHCVRLETDNLDQKPIHACGYILGHSFNEISLDKVREQLMAGIKEYIEKLKGKRFIEQINIYLEKQPESKLGQLKNIEVYQQEKILDAVDQDFVLAVNQALDSAYPVEVKLSEIADLYRGTIASDQIDEKTNEVKELLLKKINSELERNQELDYDRIVLSIKDE</sequence>
<feature type="coiled-coil region" evidence="1">
    <location>
        <begin position="679"/>
        <end position="706"/>
    </location>
</feature>
<gene>
    <name evidence="3" type="ORF">SAMN04488597_1155</name>
</gene>
<dbReference type="InterPro" id="IPR027417">
    <property type="entry name" value="P-loop_NTPase"/>
</dbReference>
<feature type="coiled-coil region" evidence="1">
    <location>
        <begin position="1065"/>
        <end position="1092"/>
    </location>
</feature>
<dbReference type="RefSeq" id="WP_149796815.1">
    <property type="nucleotide sequence ID" value="NZ_FMYT01000015.1"/>
</dbReference>
<evidence type="ECO:0000259" key="2">
    <source>
        <dbReference type="Pfam" id="PF19557"/>
    </source>
</evidence>
<keyword evidence="1" id="KW-0175">Coiled coil</keyword>
<reference evidence="3 4" key="1">
    <citation type="submission" date="2016-10" db="EMBL/GenBank/DDBJ databases">
        <authorList>
            <person name="Varghese N."/>
            <person name="Submissions S."/>
        </authorList>
    </citation>
    <scope>NUCLEOTIDE SEQUENCE [LARGE SCALE GENOMIC DNA]</scope>
    <source>
        <strain evidence="3 4">WG10</strain>
    </source>
</reference>
<dbReference type="Proteomes" id="UP000324896">
    <property type="component" value="Unassembled WGS sequence"/>
</dbReference>
<dbReference type="Pfam" id="PF19557">
    <property type="entry name" value="DUF6079_1st"/>
    <property type="match status" value="1"/>
</dbReference>
<evidence type="ECO:0000313" key="4">
    <source>
        <dbReference type="Proteomes" id="UP000324896"/>
    </source>
</evidence>
<organism evidence="3 4">
    <name type="scientific">Halanaerobium congolense</name>
    <dbReference type="NCBI Taxonomy" id="54121"/>
    <lineage>
        <taxon>Bacteria</taxon>
        <taxon>Bacillati</taxon>
        <taxon>Bacillota</taxon>
        <taxon>Clostridia</taxon>
        <taxon>Halanaerobiales</taxon>
        <taxon>Halanaerobiaceae</taxon>
        <taxon>Halanaerobium</taxon>
    </lineage>
</organism>
<dbReference type="EMBL" id="FMYT01000015">
    <property type="protein sequence ID" value="SDC81771.1"/>
    <property type="molecule type" value="Genomic_DNA"/>
</dbReference>
<dbReference type="InterPro" id="IPR045725">
    <property type="entry name" value="DUF6079_N"/>
</dbReference>